<accession>A0ABP9V576</accession>
<reference evidence="1 2" key="1">
    <citation type="submission" date="2024-02" db="EMBL/GenBank/DDBJ databases">
        <title>Deinococcus xinjiangensis NBRC 107630.</title>
        <authorList>
            <person name="Ichikawa N."/>
            <person name="Katano-Makiyama Y."/>
            <person name="Hidaka K."/>
        </authorList>
    </citation>
    <scope>NUCLEOTIDE SEQUENCE [LARGE SCALE GENOMIC DNA]</scope>
    <source>
        <strain evidence="1 2">NBRC 107630</strain>
    </source>
</reference>
<keyword evidence="2" id="KW-1185">Reference proteome</keyword>
<proteinExistence type="predicted"/>
<dbReference type="RefSeq" id="WP_353540418.1">
    <property type="nucleotide sequence ID" value="NZ_BAABRN010000001.1"/>
</dbReference>
<name>A0ABP9V576_9DEIO</name>
<organism evidence="1 2">
    <name type="scientific">Deinococcus xinjiangensis</name>
    <dbReference type="NCBI Taxonomy" id="457454"/>
    <lineage>
        <taxon>Bacteria</taxon>
        <taxon>Thermotogati</taxon>
        <taxon>Deinococcota</taxon>
        <taxon>Deinococci</taxon>
        <taxon>Deinococcales</taxon>
        <taxon>Deinococcaceae</taxon>
        <taxon>Deinococcus</taxon>
    </lineage>
</organism>
<sequence>MTQDTETMKFNFVLEGSIVVPVGSKVGPAGTTIILPDGSEVGPQLVIEQTKGDEYTDLNRDEVLALGIDYDYNREVWA</sequence>
<gene>
    <name evidence="1" type="ORF">Dxin01_00155</name>
</gene>
<evidence type="ECO:0000313" key="2">
    <source>
        <dbReference type="Proteomes" id="UP001458946"/>
    </source>
</evidence>
<dbReference type="Proteomes" id="UP001458946">
    <property type="component" value="Unassembled WGS sequence"/>
</dbReference>
<protein>
    <submittedName>
        <fullName evidence="1">Uncharacterized protein</fullName>
    </submittedName>
</protein>
<comment type="caution">
    <text evidence="1">The sequence shown here is derived from an EMBL/GenBank/DDBJ whole genome shotgun (WGS) entry which is preliminary data.</text>
</comment>
<evidence type="ECO:0000313" key="1">
    <source>
        <dbReference type="EMBL" id="GAA5500434.1"/>
    </source>
</evidence>
<dbReference type="EMBL" id="BAABRN010000001">
    <property type="protein sequence ID" value="GAA5500434.1"/>
    <property type="molecule type" value="Genomic_DNA"/>
</dbReference>